<proteinExistence type="predicted"/>
<dbReference type="Gene3D" id="3.80.10.10">
    <property type="entry name" value="Ribonuclease Inhibitor"/>
    <property type="match status" value="1"/>
</dbReference>
<dbReference type="InterPro" id="IPR011992">
    <property type="entry name" value="EF-hand-dom_pair"/>
</dbReference>
<dbReference type="PANTHER" id="PTHR48051">
    <property type="match status" value="1"/>
</dbReference>
<organism evidence="4 5">
    <name type="scientific">Symbiodinium natans</name>
    <dbReference type="NCBI Taxonomy" id="878477"/>
    <lineage>
        <taxon>Eukaryota</taxon>
        <taxon>Sar</taxon>
        <taxon>Alveolata</taxon>
        <taxon>Dinophyceae</taxon>
        <taxon>Suessiales</taxon>
        <taxon>Symbiodiniaceae</taxon>
        <taxon>Symbiodinium</taxon>
    </lineage>
</organism>
<feature type="compositionally biased region" description="Basic and acidic residues" evidence="3">
    <location>
        <begin position="257"/>
        <end position="274"/>
    </location>
</feature>
<dbReference type="InterPro" id="IPR003591">
    <property type="entry name" value="Leu-rich_rpt_typical-subtyp"/>
</dbReference>
<dbReference type="InterPro" id="IPR032675">
    <property type="entry name" value="LRR_dom_sf"/>
</dbReference>
<dbReference type="AlphaFoldDB" id="A0A812PRY6"/>
<keyword evidence="5" id="KW-1185">Reference proteome</keyword>
<keyword evidence="1" id="KW-0433">Leucine-rich repeat</keyword>
<accession>A0A812PRY6</accession>
<evidence type="ECO:0000256" key="3">
    <source>
        <dbReference type="SAM" id="MobiDB-lite"/>
    </source>
</evidence>
<name>A0A812PRY6_9DINO</name>
<evidence type="ECO:0000313" key="4">
    <source>
        <dbReference type="EMBL" id="CAE7357044.1"/>
    </source>
</evidence>
<gene>
    <name evidence="4" type="primary">lrrc57</name>
    <name evidence="4" type="ORF">SNAT2548_LOCUS19034</name>
</gene>
<comment type="caution">
    <text evidence="4">The sequence shown here is derived from an EMBL/GenBank/DDBJ whole genome shotgun (WGS) entry which is preliminary data.</text>
</comment>
<dbReference type="Proteomes" id="UP000604046">
    <property type="component" value="Unassembled WGS sequence"/>
</dbReference>
<dbReference type="InterPro" id="IPR001611">
    <property type="entry name" value="Leu-rich_rpt"/>
</dbReference>
<dbReference type="SUPFAM" id="SSF52058">
    <property type="entry name" value="L domain-like"/>
    <property type="match status" value="1"/>
</dbReference>
<dbReference type="GO" id="GO:0005737">
    <property type="term" value="C:cytoplasm"/>
    <property type="evidence" value="ECO:0007669"/>
    <property type="project" value="TreeGrafter"/>
</dbReference>
<dbReference type="InterPro" id="IPR050216">
    <property type="entry name" value="LRR_domain-containing"/>
</dbReference>
<evidence type="ECO:0000256" key="2">
    <source>
        <dbReference type="ARBA" id="ARBA00022737"/>
    </source>
</evidence>
<feature type="region of interest" description="Disordered" evidence="3">
    <location>
        <begin position="257"/>
        <end position="280"/>
    </location>
</feature>
<protein>
    <submittedName>
        <fullName evidence="4">Lrrc57 protein</fullName>
    </submittedName>
</protein>
<evidence type="ECO:0000313" key="5">
    <source>
        <dbReference type="Proteomes" id="UP000604046"/>
    </source>
</evidence>
<dbReference type="Pfam" id="PF13855">
    <property type="entry name" value="LRR_8"/>
    <property type="match status" value="1"/>
</dbReference>
<dbReference type="SMART" id="SM00369">
    <property type="entry name" value="LRR_TYP"/>
    <property type="match status" value="4"/>
</dbReference>
<dbReference type="PANTHER" id="PTHR48051:SF1">
    <property type="entry name" value="RAS SUPPRESSOR PROTEIN 1"/>
    <property type="match status" value="1"/>
</dbReference>
<dbReference type="EMBL" id="CAJNDS010002163">
    <property type="protein sequence ID" value="CAE7357044.1"/>
    <property type="molecule type" value="Genomic_DNA"/>
</dbReference>
<keyword evidence="2" id="KW-0677">Repeat</keyword>
<dbReference type="SMART" id="SM00364">
    <property type="entry name" value="LRR_BAC"/>
    <property type="match status" value="4"/>
</dbReference>
<reference evidence="4" key="1">
    <citation type="submission" date="2021-02" db="EMBL/GenBank/DDBJ databases">
        <authorList>
            <person name="Dougan E. K."/>
            <person name="Rhodes N."/>
            <person name="Thang M."/>
            <person name="Chan C."/>
        </authorList>
    </citation>
    <scope>NUCLEOTIDE SEQUENCE</scope>
</reference>
<sequence>MAQKLAKVSGVHTIEITHCKLQEEPPLHELHSVVVLRLSKNELTCLSRGERPAQNEQHQKPYRLEIFACDRNRLQMVEPGALSGPFVASLQVLDLSRNQLSFLPDGFLHGAKALRYVDLSFNRLFSLPDSILECKQLLILHVDNNELEKLPSDIGVLKGLRKLSASYNKISELPPTIGSCKLLEKIRVVSNQITVMPYSLLKLWKRKGGVLEELLVEGNPLLQPSITAFQMGGLDRALRLFSEWVKAQLELERQMESLNKEKDNKDTRHDDAPRISETLENGELRGSVVSNIRLSSFSFDDGEHQDSGAGANQDEAADLGEPDYESLNLELVQLVDESGKRVSKFALSAQDWRRFESYASKYQQGGKSGPGGDAYYFSHVANDHHAVLAIRDAETALLLLKRRFWVLKQKEIALQSRNKEVTSASELTLEFCELLKCGFDPLRYNGQVPIQDIDLYFCTLVYGSKPTFTSIHALWDKFEVGEKGYMTKDEWFNLCARVKTKLPQKIQQEIWDLLSWRNRAQMSKKDFVAGWHIHDLEVQDLHAKSLTQVLKFQYYSMGVGELQERMRIRLAEDADVLNFPKAGHNDILSIPFGVGERRLKR</sequence>
<evidence type="ECO:0000256" key="1">
    <source>
        <dbReference type="ARBA" id="ARBA00022614"/>
    </source>
</evidence>
<dbReference type="OrthoDB" id="1668230at2759"/>
<dbReference type="SUPFAM" id="SSF47473">
    <property type="entry name" value="EF-hand"/>
    <property type="match status" value="1"/>
</dbReference>
<dbReference type="PROSITE" id="PS51450">
    <property type="entry name" value="LRR"/>
    <property type="match status" value="1"/>
</dbReference>